<keyword evidence="9" id="KW-1185">Reference proteome</keyword>
<dbReference type="SUPFAM" id="SSF56300">
    <property type="entry name" value="Metallo-dependent phosphatases"/>
    <property type="match status" value="1"/>
</dbReference>
<protein>
    <recommendedName>
        <fullName evidence="6">Serine/threonine-protein phosphatase</fullName>
        <ecNumber evidence="6">3.1.3.16</ecNumber>
    </recommendedName>
</protein>
<dbReference type="InterPro" id="IPR004843">
    <property type="entry name" value="Calcineurin-like_PHP"/>
</dbReference>
<evidence type="ECO:0000256" key="5">
    <source>
        <dbReference type="ARBA" id="ARBA00048336"/>
    </source>
</evidence>
<dbReference type="PRINTS" id="PR00114">
    <property type="entry name" value="STPHPHTASE"/>
</dbReference>
<organism evidence="8 9">
    <name type="scientific">Coemansia biformis</name>
    <dbReference type="NCBI Taxonomy" id="1286918"/>
    <lineage>
        <taxon>Eukaryota</taxon>
        <taxon>Fungi</taxon>
        <taxon>Fungi incertae sedis</taxon>
        <taxon>Zoopagomycota</taxon>
        <taxon>Kickxellomycotina</taxon>
        <taxon>Kickxellomycetes</taxon>
        <taxon>Kickxellales</taxon>
        <taxon>Kickxellaceae</taxon>
        <taxon>Coemansia</taxon>
    </lineage>
</organism>
<proteinExistence type="inferred from homology"/>
<keyword evidence="3" id="KW-0904">Protein phosphatase</keyword>
<evidence type="ECO:0000256" key="2">
    <source>
        <dbReference type="ARBA" id="ARBA00022801"/>
    </source>
</evidence>
<dbReference type="SMART" id="SM00156">
    <property type="entry name" value="PP2Ac"/>
    <property type="match status" value="1"/>
</dbReference>
<dbReference type="Gene3D" id="3.60.21.10">
    <property type="match status" value="1"/>
</dbReference>
<dbReference type="GO" id="GO:0004722">
    <property type="term" value="F:protein serine/threonine phosphatase activity"/>
    <property type="evidence" value="ECO:0007669"/>
    <property type="project" value="UniProtKB-EC"/>
</dbReference>
<reference evidence="8" key="1">
    <citation type="submission" date="2022-07" db="EMBL/GenBank/DDBJ databases">
        <title>Phylogenomic reconstructions and comparative analyses of Kickxellomycotina fungi.</title>
        <authorList>
            <person name="Reynolds N.K."/>
            <person name="Stajich J.E."/>
            <person name="Barry K."/>
            <person name="Grigoriev I.V."/>
            <person name="Crous P."/>
            <person name="Smith M.E."/>
        </authorList>
    </citation>
    <scope>NUCLEOTIDE SEQUENCE</scope>
    <source>
        <strain evidence="8">BCRC 34381</strain>
    </source>
</reference>
<comment type="caution">
    <text evidence="8">The sequence shown here is derived from an EMBL/GenBank/DDBJ whole genome shotgun (WGS) entry which is preliminary data.</text>
</comment>
<evidence type="ECO:0000256" key="6">
    <source>
        <dbReference type="RuleBase" id="RU004273"/>
    </source>
</evidence>
<dbReference type="InterPro" id="IPR029052">
    <property type="entry name" value="Metallo-depent_PP-like"/>
</dbReference>
<gene>
    <name evidence="8" type="primary">PPE1_1</name>
    <name evidence="8" type="ORF">LPJ61_000845</name>
</gene>
<accession>A0A9W7YH57</accession>
<evidence type="ECO:0000256" key="1">
    <source>
        <dbReference type="ARBA" id="ARBA00022723"/>
    </source>
</evidence>
<keyword evidence="4" id="KW-0464">Manganese</keyword>
<dbReference type="Pfam" id="PF00149">
    <property type="entry name" value="Metallophos"/>
    <property type="match status" value="1"/>
</dbReference>
<dbReference type="PANTHER" id="PTHR45619">
    <property type="entry name" value="SERINE/THREONINE-PROTEIN PHOSPHATASE PP2A-RELATED"/>
    <property type="match status" value="1"/>
</dbReference>
<dbReference type="OrthoDB" id="1930084at2759"/>
<name>A0A9W7YH57_9FUNG</name>
<sequence length="320" mass="36287">MPGPDEWLETVRKCDCLPESDVKQLCEQVKALLMEESNVQPVQTPVTVCGDIHGQFYDVMKLLRVGGEPPETNYIFMGDFVDRGYYSLETFTLLMCLKARWPDKITLLRGNHESRQITQVYGFYDECKMKYGSANVWKYCCQVFDYLTLAAIVDGRVLCVHGGLSPDLWTLDQMRTIQRCQEIPHEGPFCDLMWSDPEDIDCWAVSPRGAGWLFGARVTEDFNHVNGLTLLARAHQLVQEGYKFMFPKRNLVTVWSAPNYCYRCGNVASIMRIEDDLDITDDSFQIFQAVPDKERVVPPRIPGSMGGSGGGGGIANQYFL</sequence>
<dbReference type="CDD" id="cd07415">
    <property type="entry name" value="MPP_PP2A_PP4_PP6"/>
    <property type="match status" value="1"/>
</dbReference>
<feature type="domain" description="Serine/threonine specific protein phosphatases" evidence="7">
    <location>
        <begin position="108"/>
        <end position="113"/>
    </location>
</feature>
<evidence type="ECO:0000256" key="4">
    <source>
        <dbReference type="ARBA" id="ARBA00023211"/>
    </source>
</evidence>
<dbReference type="EMBL" id="JANBOI010000052">
    <property type="protein sequence ID" value="KAJ1734866.1"/>
    <property type="molecule type" value="Genomic_DNA"/>
</dbReference>
<comment type="catalytic activity">
    <reaction evidence="5 6">
        <text>O-phospho-L-threonyl-[protein] + H2O = L-threonyl-[protein] + phosphate</text>
        <dbReference type="Rhea" id="RHEA:47004"/>
        <dbReference type="Rhea" id="RHEA-COMP:11060"/>
        <dbReference type="Rhea" id="RHEA-COMP:11605"/>
        <dbReference type="ChEBI" id="CHEBI:15377"/>
        <dbReference type="ChEBI" id="CHEBI:30013"/>
        <dbReference type="ChEBI" id="CHEBI:43474"/>
        <dbReference type="ChEBI" id="CHEBI:61977"/>
        <dbReference type="EC" id="3.1.3.16"/>
    </reaction>
</comment>
<dbReference type="InterPro" id="IPR006186">
    <property type="entry name" value="Ser/Thr-sp_prot-phosphatase"/>
</dbReference>
<dbReference type="PROSITE" id="PS00125">
    <property type="entry name" value="SER_THR_PHOSPHATASE"/>
    <property type="match status" value="1"/>
</dbReference>
<dbReference type="EC" id="3.1.3.16" evidence="6"/>
<keyword evidence="1" id="KW-0479">Metal-binding</keyword>
<evidence type="ECO:0000313" key="8">
    <source>
        <dbReference type="EMBL" id="KAJ1734866.1"/>
    </source>
</evidence>
<dbReference type="FunFam" id="3.60.21.10:FF:000005">
    <property type="entry name" value="Serine/threonine-protein phosphatase"/>
    <property type="match status" value="1"/>
</dbReference>
<dbReference type="AlphaFoldDB" id="A0A9W7YH57"/>
<keyword evidence="2 6" id="KW-0378">Hydrolase</keyword>
<evidence type="ECO:0000313" key="9">
    <source>
        <dbReference type="Proteomes" id="UP001143981"/>
    </source>
</evidence>
<dbReference type="Proteomes" id="UP001143981">
    <property type="component" value="Unassembled WGS sequence"/>
</dbReference>
<dbReference type="InterPro" id="IPR047129">
    <property type="entry name" value="PPA2-like"/>
</dbReference>
<evidence type="ECO:0000256" key="3">
    <source>
        <dbReference type="ARBA" id="ARBA00022912"/>
    </source>
</evidence>
<dbReference type="GO" id="GO:0046872">
    <property type="term" value="F:metal ion binding"/>
    <property type="evidence" value="ECO:0007669"/>
    <property type="project" value="UniProtKB-KW"/>
</dbReference>
<evidence type="ECO:0000259" key="7">
    <source>
        <dbReference type="PROSITE" id="PS00125"/>
    </source>
</evidence>
<comment type="similarity">
    <text evidence="6">Belongs to the PPP phosphatase family.</text>
</comment>